<protein>
    <recommendedName>
        <fullName evidence="1">YchJ-like middle NTF2-like domain-containing protein</fullName>
    </recommendedName>
</protein>
<organism evidence="2 3">
    <name type="scientific">Actinokineospora bangkokensis</name>
    <dbReference type="NCBI Taxonomy" id="1193682"/>
    <lineage>
        <taxon>Bacteria</taxon>
        <taxon>Bacillati</taxon>
        <taxon>Actinomycetota</taxon>
        <taxon>Actinomycetes</taxon>
        <taxon>Pseudonocardiales</taxon>
        <taxon>Pseudonocardiaceae</taxon>
        <taxon>Actinokineospora</taxon>
    </lineage>
</organism>
<dbReference type="EMBL" id="MKQR01000007">
    <property type="protein sequence ID" value="OLR94323.1"/>
    <property type="molecule type" value="Genomic_DNA"/>
</dbReference>
<dbReference type="Proteomes" id="UP000186040">
    <property type="component" value="Unassembled WGS sequence"/>
</dbReference>
<dbReference type="RefSeq" id="WP_075973706.1">
    <property type="nucleotide sequence ID" value="NZ_MKQR01000007.1"/>
</dbReference>
<feature type="domain" description="YchJ-like middle NTF2-like" evidence="1">
    <location>
        <begin position="28"/>
        <end position="121"/>
    </location>
</feature>
<dbReference type="Pfam" id="PF17775">
    <property type="entry name" value="YchJ_M-like"/>
    <property type="match status" value="1"/>
</dbReference>
<dbReference type="InterPro" id="IPR032710">
    <property type="entry name" value="NTF2-like_dom_sf"/>
</dbReference>
<dbReference type="Gene3D" id="3.10.450.50">
    <property type="match status" value="1"/>
</dbReference>
<sequence length="123" mass="13571">MPTTCPCGSTLPRADCCGRVIDTGSAATAEALMRSRFTAFTEGDTAHLLHTWHPSTRPARLDLDPDLQWVRLEVLSRTGGGLLHAEGTVSFRAHFLTVNGPDVLVEDSRFTRFEGQWKYLAAR</sequence>
<comment type="caution">
    <text evidence="2">The sequence shown here is derived from an EMBL/GenBank/DDBJ whole genome shotgun (WGS) entry which is preliminary data.</text>
</comment>
<reference evidence="2 3" key="1">
    <citation type="submission" date="2016-10" db="EMBL/GenBank/DDBJ databases">
        <title>The Draft Genome Sequence of Actinokineospora bangkokensis 44EHWT reveals the biosynthetic pathway of antifungal compounds Thailandins with unusual extender unit butylmalonyl-CoA.</title>
        <authorList>
            <person name="Greule A."/>
            <person name="Intra B."/>
            <person name="Flemming S."/>
            <person name="Rommel M.G."/>
            <person name="Panbangred W."/>
            <person name="Bechthold A."/>
        </authorList>
    </citation>
    <scope>NUCLEOTIDE SEQUENCE [LARGE SCALE GENOMIC DNA]</scope>
    <source>
        <strain evidence="2 3">44EHW</strain>
    </source>
</reference>
<name>A0A1Q9LQP5_9PSEU</name>
<dbReference type="SUPFAM" id="SSF54427">
    <property type="entry name" value="NTF2-like"/>
    <property type="match status" value="1"/>
</dbReference>
<evidence type="ECO:0000313" key="3">
    <source>
        <dbReference type="Proteomes" id="UP000186040"/>
    </source>
</evidence>
<evidence type="ECO:0000259" key="1">
    <source>
        <dbReference type="Pfam" id="PF17775"/>
    </source>
</evidence>
<dbReference type="AlphaFoldDB" id="A0A1Q9LQP5"/>
<dbReference type="InterPro" id="IPR048469">
    <property type="entry name" value="YchJ-like_M"/>
</dbReference>
<accession>A0A1Q9LQP5</accession>
<gene>
    <name evidence="2" type="ORF">BJP25_11175</name>
</gene>
<dbReference type="STRING" id="1193682.BJP25_11175"/>
<keyword evidence="3" id="KW-1185">Reference proteome</keyword>
<proteinExistence type="predicted"/>
<evidence type="ECO:0000313" key="2">
    <source>
        <dbReference type="EMBL" id="OLR94323.1"/>
    </source>
</evidence>